<sequence>MKKILCIMTVLLLAIGTTDAYSQGWLEELGKKAKKRAKEKVEEKINKKVDDTVDKALESAEEAMKKKEKQQKDSIQKKETGKTPLPKNAEMAYAKSDFVRGDVIIFEDLMDDEQLGEFPSMWDLKEGSAEVASINGKKAIFRSDKENGSYTIAPLMKDANNYLPEKYTIEMDLWMSVADKSGERDYSNQYSYELFFYGEDGNGTVATLKINNFNDPTIEWHYTSTSGAYTSGDATLSVAADGWHHLAISFNKRAFKVYLDGIRLANIPNMTQASSFAIEDPNINSISWASAITNVRIAEGAVPLYDRMMSDGKFITYGITFDVGKATIKPESMGEISRIVQLMTENPNLKFSVEGHTDNTGNATSNQTLSEARSKAIVDKLVEMGIAADRLTPIGKGQTSPIADNATDEGRARNRRVEFIKKEDI</sequence>
<reference evidence="8 10" key="2">
    <citation type="submission" date="2014-07" db="EMBL/GenBank/DDBJ databases">
        <title>Porphyromonadaceae bacterium OUH 334697 = ATCC BAA-2682 = DSM 28341 draft genome.</title>
        <authorList>
            <person name="Sydenham T.V."/>
            <person name="Hasman H."/>
            <person name="Justesen U.S."/>
        </authorList>
    </citation>
    <scope>NUCLEOTIDE SEQUENCE [LARGE SCALE GENOMIC DNA]</scope>
    <source>
        <strain evidence="8 10">OUH 334697</strain>
    </source>
</reference>
<dbReference type="CDD" id="cd07185">
    <property type="entry name" value="OmpA_C-like"/>
    <property type="match status" value="1"/>
</dbReference>
<organism evidence="9 11">
    <name type="scientific">Sanguibacteroides justesenii</name>
    <dbReference type="NCBI Taxonomy" id="1547597"/>
    <lineage>
        <taxon>Bacteria</taxon>
        <taxon>Pseudomonadati</taxon>
        <taxon>Bacteroidota</taxon>
        <taxon>Bacteroidia</taxon>
        <taxon>Bacteroidales</taxon>
        <taxon>Porphyromonadaceae</taxon>
        <taxon>Sanguibacteroides</taxon>
    </lineage>
</organism>
<evidence type="ECO:0000256" key="4">
    <source>
        <dbReference type="PROSITE-ProRule" id="PRU00473"/>
    </source>
</evidence>
<dbReference type="EMBL" id="JPIU01000037">
    <property type="protein sequence ID" value="KIO45840.1"/>
    <property type="molecule type" value="Genomic_DNA"/>
</dbReference>
<gene>
    <name evidence="9" type="ORF">BA92_05140</name>
    <name evidence="8" type="ORF">IE90_11200</name>
</gene>
<evidence type="ECO:0000313" key="8">
    <source>
        <dbReference type="EMBL" id="KIO43676.1"/>
    </source>
</evidence>
<dbReference type="Gene3D" id="2.60.120.200">
    <property type="match status" value="1"/>
</dbReference>
<reference evidence="9 11" key="1">
    <citation type="submission" date="2014-07" db="EMBL/GenBank/DDBJ databases">
        <title>Porphyromonadaceae bacterium OUH 308042 = ATCC BAA-2681 = DSM 28342 draft genome.</title>
        <authorList>
            <person name="Sydenham T.V."/>
            <person name="Hasman H."/>
            <person name="Justensen U.S."/>
        </authorList>
    </citation>
    <scope>NUCLEOTIDE SEQUENCE [LARGE SCALE GENOMIC DNA]</scope>
    <source>
        <strain evidence="9 11">OUH 308042</strain>
    </source>
</reference>
<dbReference type="InterPro" id="IPR013320">
    <property type="entry name" value="ConA-like_dom_sf"/>
</dbReference>
<dbReference type="SUPFAM" id="SSF103088">
    <property type="entry name" value="OmpA-like"/>
    <property type="match status" value="1"/>
</dbReference>
<dbReference type="InterPro" id="IPR006665">
    <property type="entry name" value="OmpA-like"/>
</dbReference>
<feature type="signal peptide" evidence="6">
    <location>
        <begin position="1"/>
        <end position="20"/>
    </location>
</feature>
<comment type="subcellular location">
    <subcellularLocation>
        <location evidence="1">Cell outer membrane</location>
    </subcellularLocation>
</comment>
<feature type="compositionally biased region" description="Basic and acidic residues" evidence="5">
    <location>
        <begin position="62"/>
        <end position="81"/>
    </location>
</feature>
<dbReference type="PRINTS" id="PR01021">
    <property type="entry name" value="OMPADOMAIN"/>
</dbReference>
<evidence type="ECO:0000313" key="11">
    <source>
        <dbReference type="Proteomes" id="UP000031980"/>
    </source>
</evidence>
<dbReference type="GO" id="GO:0009279">
    <property type="term" value="C:cell outer membrane"/>
    <property type="evidence" value="ECO:0007669"/>
    <property type="project" value="UniProtKB-SubCell"/>
</dbReference>
<keyword evidence="11" id="KW-1185">Reference proteome</keyword>
<dbReference type="Gene3D" id="3.30.1330.60">
    <property type="entry name" value="OmpA-like domain"/>
    <property type="match status" value="1"/>
</dbReference>
<evidence type="ECO:0000256" key="1">
    <source>
        <dbReference type="ARBA" id="ARBA00004442"/>
    </source>
</evidence>
<dbReference type="Pfam" id="PF13385">
    <property type="entry name" value="Laminin_G_3"/>
    <property type="match status" value="1"/>
</dbReference>
<dbReference type="RefSeq" id="WP_041503868.1">
    <property type="nucleotide sequence ID" value="NZ_JPIT01000031.1"/>
</dbReference>
<dbReference type="PANTHER" id="PTHR30329:SF21">
    <property type="entry name" value="LIPOPROTEIN YIAD-RELATED"/>
    <property type="match status" value="1"/>
</dbReference>
<dbReference type="InterPro" id="IPR050330">
    <property type="entry name" value="Bact_OuterMem_StrucFunc"/>
</dbReference>
<evidence type="ECO:0000313" key="10">
    <source>
        <dbReference type="Proteomes" id="UP000031937"/>
    </source>
</evidence>
<dbReference type="PANTHER" id="PTHR30329">
    <property type="entry name" value="STATOR ELEMENT OF FLAGELLAR MOTOR COMPLEX"/>
    <property type="match status" value="1"/>
</dbReference>
<dbReference type="Proteomes" id="UP000031980">
    <property type="component" value="Unassembled WGS sequence"/>
</dbReference>
<evidence type="ECO:0000313" key="9">
    <source>
        <dbReference type="EMBL" id="KIO45840.1"/>
    </source>
</evidence>
<accession>A0A0C3R6Y8</accession>
<dbReference type="SUPFAM" id="SSF49899">
    <property type="entry name" value="Concanavalin A-like lectins/glucanases"/>
    <property type="match status" value="1"/>
</dbReference>
<evidence type="ECO:0000256" key="6">
    <source>
        <dbReference type="SAM" id="SignalP"/>
    </source>
</evidence>
<keyword evidence="6" id="KW-0732">Signal</keyword>
<dbReference type="Proteomes" id="UP000031937">
    <property type="component" value="Unassembled WGS sequence"/>
</dbReference>
<feature type="domain" description="OmpA-like" evidence="7">
    <location>
        <begin position="308"/>
        <end position="425"/>
    </location>
</feature>
<evidence type="ECO:0000256" key="3">
    <source>
        <dbReference type="ARBA" id="ARBA00023237"/>
    </source>
</evidence>
<protein>
    <submittedName>
        <fullName evidence="9">Membrane protein</fullName>
    </submittedName>
</protein>
<evidence type="ECO:0000256" key="5">
    <source>
        <dbReference type="SAM" id="MobiDB-lite"/>
    </source>
</evidence>
<proteinExistence type="predicted"/>
<dbReference type="EMBL" id="JPIT01000031">
    <property type="protein sequence ID" value="KIO43676.1"/>
    <property type="molecule type" value="Genomic_DNA"/>
</dbReference>
<keyword evidence="3" id="KW-0998">Cell outer membrane</keyword>
<dbReference type="AlphaFoldDB" id="A0A0C3R6Y8"/>
<dbReference type="InterPro" id="IPR006664">
    <property type="entry name" value="OMP_bac"/>
</dbReference>
<dbReference type="Pfam" id="PF00691">
    <property type="entry name" value="OmpA"/>
    <property type="match status" value="1"/>
</dbReference>
<dbReference type="GO" id="GO:0004553">
    <property type="term" value="F:hydrolase activity, hydrolyzing O-glycosyl compounds"/>
    <property type="evidence" value="ECO:0007669"/>
    <property type="project" value="UniProtKB-ARBA"/>
</dbReference>
<dbReference type="InterPro" id="IPR036737">
    <property type="entry name" value="OmpA-like_sf"/>
</dbReference>
<evidence type="ECO:0000259" key="7">
    <source>
        <dbReference type="PROSITE" id="PS51123"/>
    </source>
</evidence>
<name>A0A0C3R6Y8_9PORP</name>
<dbReference type="GO" id="GO:0005975">
    <property type="term" value="P:carbohydrate metabolic process"/>
    <property type="evidence" value="ECO:0007669"/>
    <property type="project" value="UniProtKB-ARBA"/>
</dbReference>
<feature type="chain" id="PRO_5002169167" evidence="6">
    <location>
        <begin position="21"/>
        <end position="425"/>
    </location>
</feature>
<evidence type="ECO:0000256" key="2">
    <source>
        <dbReference type="ARBA" id="ARBA00023136"/>
    </source>
</evidence>
<keyword evidence="2 4" id="KW-0472">Membrane</keyword>
<dbReference type="PROSITE" id="PS51123">
    <property type="entry name" value="OMPA_2"/>
    <property type="match status" value="1"/>
</dbReference>
<feature type="region of interest" description="Disordered" evidence="5">
    <location>
        <begin position="62"/>
        <end position="86"/>
    </location>
</feature>
<comment type="caution">
    <text evidence="9">The sequence shown here is derived from an EMBL/GenBank/DDBJ whole genome shotgun (WGS) entry which is preliminary data.</text>
</comment>